<organism evidence="1 2">
    <name type="scientific">Plenodomus tracheiphilus IPT5</name>
    <dbReference type="NCBI Taxonomy" id="1408161"/>
    <lineage>
        <taxon>Eukaryota</taxon>
        <taxon>Fungi</taxon>
        <taxon>Dikarya</taxon>
        <taxon>Ascomycota</taxon>
        <taxon>Pezizomycotina</taxon>
        <taxon>Dothideomycetes</taxon>
        <taxon>Pleosporomycetidae</taxon>
        <taxon>Pleosporales</taxon>
        <taxon>Pleosporineae</taxon>
        <taxon>Leptosphaeriaceae</taxon>
        <taxon>Plenodomus</taxon>
    </lineage>
</organism>
<gene>
    <name evidence="1" type="ORF">T440DRAFT_470031</name>
</gene>
<proteinExistence type="predicted"/>
<reference evidence="1" key="1">
    <citation type="submission" date="2020-01" db="EMBL/GenBank/DDBJ databases">
        <authorList>
            <consortium name="DOE Joint Genome Institute"/>
            <person name="Haridas S."/>
            <person name="Albert R."/>
            <person name="Binder M."/>
            <person name="Bloem J."/>
            <person name="Labutti K."/>
            <person name="Salamov A."/>
            <person name="Andreopoulos B."/>
            <person name="Baker S.E."/>
            <person name="Barry K."/>
            <person name="Bills G."/>
            <person name="Bluhm B.H."/>
            <person name="Cannon C."/>
            <person name="Castanera R."/>
            <person name="Culley D.E."/>
            <person name="Daum C."/>
            <person name="Ezra D."/>
            <person name="Gonzalez J.B."/>
            <person name="Henrissat B."/>
            <person name="Kuo A."/>
            <person name="Liang C."/>
            <person name="Lipzen A."/>
            <person name="Lutzoni F."/>
            <person name="Magnuson J."/>
            <person name="Mondo S."/>
            <person name="Nolan M."/>
            <person name="Ohm R."/>
            <person name="Pangilinan J."/>
            <person name="Park H.-J."/>
            <person name="Ramirez L."/>
            <person name="Alfaro M."/>
            <person name="Sun H."/>
            <person name="Tritt A."/>
            <person name="Yoshinaga Y."/>
            <person name="Zwiers L.-H."/>
            <person name="Turgeon B.G."/>
            <person name="Goodwin S.B."/>
            <person name="Spatafora J.W."/>
            <person name="Crous P.W."/>
            <person name="Grigoriev I.V."/>
        </authorList>
    </citation>
    <scope>NUCLEOTIDE SEQUENCE</scope>
    <source>
        <strain evidence="1">IPT5</strain>
    </source>
</reference>
<dbReference type="AlphaFoldDB" id="A0A6A7B2V9"/>
<sequence length="60" mass="6744">MISSYQEKDCLPGLKKSPSNVTWSVFRVISALLGIMKEHNRTKTGDVFNVRFLSVTRGTV</sequence>
<evidence type="ECO:0000313" key="1">
    <source>
        <dbReference type="EMBL" id="KAF2848688.1"/>
    </source>
</evidence>
<dbReference type="EMBL" id="MU006316">
    <property type="protein sequence ID" value="KAF2848688.1"/>
    <property type="molecule type" value="Genomic_DNA"/>
</dbReference>
<name>A0A6A7B2V9_9PLEO</name>
<evidence type="ECO:0000313" key="2">
    <source>
        <dbReference type="Proteomes" id="UP000799423"/>
    </source>
</evidence>
<protein>
    <submittedName>
        <fullName evidence="1">Uncharacterized protein</fullName>
    </submittedName>
</protein>
<accession>A0A6A7B2V9</accession>
<dbReference type="Proteomes" id="UP000799423">
    <property type="component" value="Unassembled WGS sequence"/>
</dbReference>
<keyword evidence="2" id="KW-1185">Reference proteome</keyword>